<reference evidence="2" key="1">
    <citation type="submission" date="2022-04" db="EMBL/GenBank/DDBJ databases">
        <title>A functionally conserved STORR gene fusion in Papaver species that diverged 16.8 million years ago.</title>
        <authorList>
            <person name="Catania T."/>
        </authorList>
    </citation>
    <scope>NUCLEOTIDE SEQUENCE</scope>
    <source>
        <strain evidence="2">S-188037</strain>
    </source>
</reference>
<name>A0AAD4X625_9MAGN</name>
<dbReference type="EMBL" id="JAJJMB010015809">
    <property type="protein sequence ID" value="KAI3852136.1"/>
    <property type="molecule type" value="Genomic_DNA"/>
</dbReference>
<evidence type="ECO:0000313" key="2">
    <source>
        <dbReference type="EMBL" id="KAI3852136.1"/>
    </source>
</evidence>
<sequence>FDFRFGSLKSIMSDINGVTSSVQRKWACSSSSRSISARKFPFPKDNCSFYTADRLICVMDLIKYCLCINTIESTTWIEPTFIKNQQEKDKKQERHMYFSLSRFGLGYDPVTKKHKVIAVWCIKTKELGIAIYELGCEVLTVRHNTWRKIEVLDVPTFSENLISITDMWNMF</sequence>
<evidence type="ECO:0000259" key="1">
    <source>
        <dbReference type="Pfam" id="PF08268"/>
    </source>
</evidence>
<organism evidence="2 3">
    <name type="scientific">Papaver atlanticum</name>
    <dbReference type="NCBI Taxonomy" id="357466"/>
    <lineage>
        <taxon>Eukaryota</taxon>
        <taxon>Viridiplantae</taxon>
        <taxon>Streptophyta</taxon>
        <taxon>Embryophyta</taxon>
        <taxon>Tracheophyta</taxon>
        <taxon>Spermatophyta</taxon>
        <taxon>Magnoliopsida</taxon>
        <taxon>Ranunculales</taxon>
        <taxon>Papaveraceae</taxon>
        <taxon>Papaveroideae</taxon>
        <taxon>Papaver</taxon>
    </lineage>
</organism>
<gene>
    <name evidence="2" type="ORF">MKW98_020135</name>
</gene>
<evidence type="ECO:0000313" key="3">
    <source>
        <dbReference type="Proteomes" id="UP001202328"/>
    </source>
</evidence>
<dbReference type="AlphaFoldDB" id="A0AAD4X625"/>
<dbReference type="InterPro" id="IPR013187">
    <property type="entry name" value="F-box-assoc_dom_typ3"/>
</dbReference>
<protein>
    <recommendedName>
        <fullName evidence="1">F-box associated beta-propeller type 3 domain-containing protein</fullName>
    </recommendedName>
</protein>
<feature type="domain" description="F-box associated beta-propeller type 3" evidence="1">
    <location>
        <begin position="28"/>
        <end position="154"/>
    </location>
</feature>
<feature type="non-terminal residue" evidence="2">
    <location>
        <position position="1"/>
    </location>
</feature>
<dbReference type="Pfam" id="PF08268">
    <property type="entry name" value="FBA_3"/>
    <property type="match status" value="1"/>
</dbReference>
<dbReference type="Proteomes" id="UP001202328">
    <property type="component" value="Unassembled WGS sequence"/>
</dbReference>
<proteinExistence type="predicted"/>
<comment type="caution">
    <text evidence="2">The sequence shown here is derived from an EMBL/GenBank/DDBJ whole genome shotgun (WGS) entry which is preliminary data.</text>
</comment>
<keyword evidence="3" id="KW-1185">Reference proteome</keyword>
<accession>A0AAD4X625</accession>
<feature type="non-terminal residue" evidence="2">
    <location>
        <position position="171"/>
    </location>
</feature>